<accession>A0AAD9BVB9</accession>
<dbReference type="AlphaFoldDB" id="A0AAD9BVB9"/>
<comment type="caution">
    <text evidence="1">The sequence shown here is derived from an EMBL/GenBank/DDBJ whole genome shotgun (WGS) entry which is preliminary data.</text>
</comment>
<dbReference type="Proteomes" id="UP001228049">
    <property type="component" value="Unassembled WGS sequence"/>
</dbReference>
<evidence type="ECO:0000313" key="1">
    <source>
        <dbReference type="EMBL" id="KAK1889013.1"/>
    </source>
</evidence>
<name>A0AAD9BVB9_DISEL</name>
<evidence type="ECO:0000313" key="2">
    <source>
        <dbReference type="Proteomes" id="UP001228049"/>
    </source>
</evidence>
<reference evidence="1" key="1">
    <citation type="submission" date="2023-04" db="EMBL/GenBank/DDBJ databases">
        <title>Chromosome-level genome of Chaenocephalus aceratus.</title>
        <authorList>
            <person name="Park H."/>
        </authorList>
    </citation>
    <scope>NUCLEOTIDE SEQUENCE</scope>
    <source>
        <strain evidence="1">DE</strain>
        <tissue evidence="1">Muscle</tissue>
    </source>
</reference>
<dbReference type="EMBL" id="JASDAP010000017">
    <property type="protein sequence ID" value="KAK1889013.1"/>
    <property type="molecule type" value="Genomic_DNA"/>
</dbReference>
<keyword evidence="2" id="KW-1185">Reference proteome</keyword>
<gene>
    <name evidence="1" type="ORF">KUDE01_013691</name>
</gene>
<organism evidence="1 2">
    <name type="scientific">Dissostichus eleginoides</name>
    <name type="common">Patagonian toothfish</name>
    <name type="synonym">Dissostichus amissus</name>
    <dbReference type="NCBI Taxonomy" id="100907"/>
    <lineage>
        <taxon>Eukaryota</taxon>
        <taxon>Metazoa</taxon>
        <taxon>Chordata</taxon>
        <taxon>Craniata</taxon>
        <taxon>Vertebrata</taxon>
        <taxon>Euteleostomi</taxon>
        <taxon>Actinopterygii</taxon>
        <taxon>Neopterygii</taxon>
        <taxon>Teleostei</taxon>
        <taxon>Neoteleostei</taxon>
        <taxon>Acanthomorphata</taxon>
        <taxon>Eupercaria</taxon>
        <taxon>Perciformes</taxon>
        <taxon>Notothenioidei</taxon>
        <taxon>Nototheniidae</taxon>
        <taxon>Dissostichus</taxon>
    </lineage>
</organism>
<proteinExistence type="predicted"/>
<sequence>MNPSVWSEGMYSSNSICLDGFHAEHLSSFQLDPVLSNVDVSADITQRQQGQQNAIGEYLLQKWGCWFKFDESIQRQHDWTFTHKKAPVSCIQFLWS</sequence>
<protein>
    <submittedName>
        <fullName evidence="1">Nine-heme cytochrome c</fullName>
    </submittedName>
</protein>